<feature type="compositionally biased region" description="Polar residues" evidence="1">
    <location>
        <begin position="1"/>
        <end position="34"/>
    </location>
</feature>
<evidence type="ECO:0000256" key="1">
    <source>
        <dbReference type="SAM" id="MobiDB-lite"/>
    </source>
</evidence>
<dbReference type="OrthoDB" id="10069414at2759"/>
<evidence type="ECO:0000313" key="2">
    <source>
        <dbReference type="EMBL" id="CAG7815378.1"/>
    </source>
</evidence>
<keyword evidence="3" id="KW-1185">Reference proteome</keyword>
<dbReference type="EMBL" id="CAJVCH010342887">
    <property type="protein sequence ID" value="CAG7815378.1"/>
    <property type="molecule type" value="Genomic_DNA"/>
</dbReference>
<gene>
    <name evidence="2" type="ORF">AFUS01_LOCUS26062</name>
</gene>
<feature type="non-terminal residue" evidence="2">
    <location>
        <position position="1"/>
    </location>
</feature>
<dbReference type="Proteomes" id="UP000708208">
    <property type="component" value="Unassembled WGS sequence"/>
</dbReference>
<sequence>NQLGNSYNSQNQLGNSYTNQNQLGNSYNNQNQSGHFPMDGPSSPSRGFGVNENYFSSRDFKDGEDKAQADNCGTECKPQRTSGKVSNTSSCDGSTSDRCLNMGGLKGGEAGGRERPINPVHALNARICAVPSVHPAAAAMFQQFTKLKFFQLREG</sequence>
<feature type="compositionally biased region" description="Basic and acidic residues" evidence="1">
    <location>
        <begin position="58"/>
        <end position="68"/>
    </location>
</feature>
<reference evidence="2" key="1">
    <citation type="submission" date="2021-06" db="EMBL/GenBank/DDBJ databases">
        <authorList>
            <person name="Hodson N. C."/>
            <person name="Mongue J. A."/>
            <person name="Jaron S. K."/>
        </authorList>
    </citation>
    <scope>NUCLEOTIDE SEQUENCE</scope>
</reference>
<organism evidence="2 3">
    <name type="scientific">Allacma fusca</name>
    <dbReference type="NCBI Taxonomy" id="39272"/>
    <lineage>
        <taxon>Eukaryota</taxon>
        <taxon>Metazoa</taxon>
        <taxon>Ecdysozoa</taxon>
        <taxon>Arthropoda</taxon>
        <taxon>Hexapoda</taxon>
        <taxon>Collembola</taxon>
        <taxon>Symphypleona</taxon>
        <taxon>Sminthuridae</taxon>
        <taxon>Allacma</taxon>
    </lineage>
</organism>
<proteinExistence type="predicted"/>
<protein>
    <submittedName>
        <fullName evidence="2">Uncharacterized protein</fullName>
    </submittedName>
</protein>
<dbReference type="AlphaFoldDB" id="A0A8J2KER9"/>
<comment type="caution">
    <text evidence="2">The sequence shown here is derived from an EMBL/GenBank/DDBJ whole genome shotgun (WGS) entry which is preliminary data.</text>
</comment>
<evidence type="ECO:0000313" key="3">
    <source>
        <dbReference type="Proteomes" id="UP000708208"/>
    </source>
</evidence>
<name>A0A8J2KER9_9HEXA</name>
<feature type="compositionally biased region" description="Polar residues" evidence="1">
    <location>
        <begin position="79"/>
        <end position="95"/>
    </location>
</feature>
<accession>A0A8J2KER9</accession>
<feature type="region of interest" description="Disordered" evidence="1">
    <location>
        <begin position="1"/>
        <end position="95"/>
    </location>
</feature>